<dbReference type="AlphaFoldDB" id="A0A815YPQ3"/>
<dbReference type="EMBL" id="CAJNOQ010030052">
    <property type="protein sequence ID" value="CAF1572348.1"/>
    <property type="molecule type" value="Genomic_DNA"/>
</dbReference>
<feature type="region of interest" description="Disordered" evidence="1">
    <location>
        <begin position="1"/>
        <end position="97"/>
    </location>
</feature>
<sequence>VLHKQYQQGQPNQGQKSATTNYIGQQVTTSTDDRQQPQVTQPSTSIDVSSRPSTSTDPQLDETIHDENDLYDADTDLDFSLSEVESTRSHSSRTNAK</sequence>
<proteinExistence type="predicted"/>
<protein>
    <submittedName>
        <fullName evidence="2">Uncharacterized protein</fullName>
    </submittedName>
</protein>
<feature type="compositionally biased region" description="Polar residues" evidence="1">
    <location>
        <begin position="16"/>
        <end position="58"/>
    </location>
</feature>
<comment type="caution">
    <text evidence="2">The sequence shown here is derived from an EMBL/GenBank/DDBJ whole genome shotgun (WGS) entry which is preliminary data.</text>
</comment>
<evidence type="ECO:0000313" key="3">
    <source>
        <dbReference type="EMBL" id="CAF4436102.1"/>
    </source>
</evidence>
<feature type="non-terminal residue" evidence="2">
    <location>
        <position position="1"/>
    </location>
</feature>
<evidence type="ECO:0000313" key="4">
    <source>
        <dbReference type="Proteomes" id="UP000663829"/>
    </source>
</evidence>
<organism evidence="2 4">
    <name type="scientific">Didymodactylos carnosus</name>
    <dbReference type="NCBI Taxonomy" id="1234261"/>
    <lineage>
        <taxon>Eukaryota</taxon>
        <taxon>Metazoa</taxon>
        <taxon>Spiralia</taxon>
        <taxon>Gnathifera</taxon>
        <taxon>Rotifera</taxon>
        <taxon>Eurotatoria</taxon>
        <taxon>Bdelloidea</taxon>
        <taxon>Philodinida</taxon>
        <taxon>Philodinidae</taxon>
        <taxon>Didymodactylos</taxon>
    </lineage>
</organism>
<feature type="compositionally biased region" description="Low complexity" evidence="1">
    <location>
        <begin position="1"/>
        <end position="15"/>
    </location>
</feature>
<evidence type="ECO:0000313" key="2">
    <source>
        <dbReference type="EMBL" id="CAF1572348.1"/>
    </source>
</evidence>
<name>A0A815YPQ3_9BILA</name>
<dbReference type="Proteomes" id="UP000681722">
    <property type="component" value="Unassembled WGS sequence"/>
</dbReference>
<dbReference type="Proteomes" id="UP000663829">
    <property type="component" value="Unassembled WGS sequence"/>
</dbReference>
<keyword evidence="4" id="KW-1185">Reference proteome</keyword>
<accession>A0A815YPQ3</accession>
<reference evidence="2" key="1">
    <citation type="submission" date="2021-02" db="EMBL/GenBank/DDBJ databases">
        <authorList>
            <person name="Nowell W R."/>
        </authorList>
    </citation>
    <scope>NUCLEOTIDE SEQUENCE</scope>
</reference>
<evidence type="ECO:0000256" key="1">
    <source>
        <dbReference type="SAM" id="MobiDB-lite"/>
    </source>
</evidence>
<gene>
    <name evidence="2" type="ORF">GPM918_LOCUS40484</name>
    <name evidence="3" type="ORF">SRO942_LOCUS41435</name>
</gene>
<dbReference type="EMBL" id="CAJOBC010095902">
    <property type="protein sequence ID" value="CAF4436102.1"/>
    <property type="molecule type" value="Genomic_DNA"/>
</dbReference>